<dbReference type="OrthoDB" id="9773293at2"/>
<protein>
    <submittedName>
        <fullName evidence="2">Alpha/beta hydrolase</fullName>
    </submittedName>
</protein>
<dbReference type="InterPro" id="IPR050266">
    <property type="entry name" value="AB_hydrolase_sf"/>
</dbReference>
<dbReference type="GO" id="GO:0046464">
    <property type="term" value="P:acylglycerol catabolic process"/>
    <property type="evidence" value="ECO:0007669"/>
    <property type="project" value="TreeGrafter"/>
</dbReference>
<dbReference type="Gene3D" id="3.40.50.1820">
    <property type="entry name" value="alpha/beta hydrolase"/>
    <property type="match status" value="1"/>
</dbReference>
<name>A0A268ACU4_9BACI</name>
<dbReference type="Proteomes" id="UP000216013">
    <property type="component" value="Unassembled WGS sequence"/>
</dbReference>
<dbReference type="PANTHER" id="PTHR43798:SF5">
    <property type="entry name" value="MONOACYLGLYCEROL LIPASE ABHD6"/>
    <property type="match status" value="1"/>
</dbReference>
<dbReference type="RefSeq" id="WP_095227189.1">
    <property type="nucleotide sequence ID" value="NZ_NPBE01000405.1"/>
</dbReference>
<proteinExistence type="predicted"/>
<evidence type="ECO:0000313" key="2">
    <source>
        <dbReference type="EMBL" id="PAD21940.1"/>
    </source>
</evidence>
<dbReference type="PANTHER" id="PTHR43798">
    <property type="entry name" value="MONOACYLGLYCEROL LIPASE"/>
    <property type="match status" value="1"/>
</dbReference>
<dbReference type="EMBL" id="NPBV01000003">
    <property type="protein sequence ID" value="PAD21940.1"/>
    <property type="molecule type" value="Genomic_DNA"/>
</dbReference>
<gene>
    <name evidence="2" type="ORF">CHH64_04640</name>
</gene>
<evidence type="ECO:0000313" key="3">
    <source>
        <dbReference type="Proteomes" id="UP000216013"/>
    </source>
</evidence>
<reference evidence="2 3" key="1">
    <citation type="submission" date="2017-07" db="EMBL/GenBank/DDBJ databases">
        <title>Isolation and whole genome analysis of endospore-forming bacteria from heroin.</title>
        <authorList>
            <person name="Kalinowski J."/>
            <person name="Ahrens B."/>
            <person name="Al-Dilaimi A."/>
            <person name="Winkler A."/>
            <person name="Wibberg D."/>
            <person name="Schleenbecker U."/>
            <person name="Ruckert C."/>
            <person name="Wolfel R."/>
            <person name="Grass G."/>
        </authorList>
    </citation>
    <scope>NUCLEOTIDE SEQUENCE [LARGE SCALE GENOMIC DNA]</scope>
    <source>
        <strain evidence="2 3">7528</strain>
    </source>
</reference>
<dbReference type="PRINTS" id="PR00111">
    <property type="entry name" value="ABHYDROLASE"/>
</dbReference>
<keyword evidence="2" id="KW-0378">Hydrolase</keyword>
<evidence type="ECO:0000259" key="1">
    <source>
        <dbReference type="Pfam" id="PF00561"/>
    </source>
</evidence>
<dbReference type="AlphaFoldDB" id="A0A268ACU4"/>
<dbReference type="GO" id="GO:0047372">
    <property type="term" value="F:monoacylglycerol lipase activity"/>
    <property type="evidence" value="ECO:0007669"/>
    <property type="project" value="TreeGrafter"/>
</dbReference>
<comment type="caution">
    <text evidence="2">The sequence shown here is derived from an EMBL/GenBank/DDBJ whole genome shotgun (WGS) entry which is preliminary data.</text>
</comment>
<dbReference type="InterPro" id="IPR029058">
    <property type="entry name" value="AB_hydrolase_fold"/>
</dbReference>
<dbReference type="InterPro" id="IPR000073">
    <property type="entry name" value="AB_hydrolase_1"/>
</dbReference>
<dbReference type="SUPFAM" id="SSF53474">
    <property type="entry name" value="alpha/beta-Hydrolases"/>
    <property type="match status" value="1"/>
</dbReference>
<organism evidence="2 3">
    <name type="scientific">Terribacillus saccharophilus</name>
    <dbReference type="NCBI Taxonomy" id="361277"/>
    <lineage>
        <taxon>Bacteria</taxon>
        <taxon>Bacillati</taxon>
        <taxon>Bacillota</taxon>
        <taxon>Bacilli</taxon>
        <taxon>Bacillales</taxon>
        <taxon>Bacillaceae</taxon>
        <taxon>Terribacillus</taxon>
    </lineage>
</organism>
<sequence>MSIHYSYIDAPNLFIQHQNGKRYAYRELGEKKGTPIILLTHLSANLDNWDPRIIDGLAKSRWVIAFDNTGVGLSNGKVPNTISQMANDAITFIKLLGFSKIDLIGLSMGGMIAQELVLKEPSLVRKLVLVGTGPRGGKGISNVTRVTNLDFVRAILTFKDVKNYLFFPNTKNGKKKAKEFLIQIKKRKNHRDKTISMRAYRSQLDAINKWGKDRPADLSKIVQPTLIINGDHDRMVPTENSYNLASRLSDSKLEIFDHAGHGSLFQYPNEFVEMVKTFIS</sequence>
<feature type="domain" description="AB hydrolase-1" evidence="1">
    <location>
        <begin position="35"/>
        <end position="265"/>
    </location>
</feature>
<dbReference type="Pfam" id="PF00561">
    <property type="entry name" value="Abhydrolase_1"/>
    <property type="match status" value="1"/>
</dbReference>
<accession>A0A268ACU4</accession>
<dbReference type="GO" id="GO:0016020">
    <property type="term" value="C:membrane"/>
    <property type="evidence" value="ECO:0007669"/>
    <property type="project" value="TreeGrafter"/>
</dbReference>